<organism evidence="1 2">
    <name type="scientific">Arthrobacter deserti</name>
    <dbReference type="NCBI Taxonomy" id="1742687"/>
    <lineage>
        <taxon>Bacteria</taxon>
        <taxon>Bacillati</taxon>
        <taxon>Actinomycetota</taxon>
        <taxon>Actinomycetes</taxon>
        <taxon>Micrococcales</taxon>
        <taxon>Micrococcaceae</taxon>
        <taxon>Arthrobacter</taxon>
    </lineage>
</organism>
<proteinExistence type="predicted"/>
<reference evidence="1 2" key="1">
    <citation type="submission" date="2020-04" db="EMBL/GenBank/DDBJ databases">
        <authorList>
            <person name="Liu S."/>
        </authorList>
    </citation>
    <scope>NUCLEOTIDE SEQUENCE [LARGE SCALE GENOMIC DNA]</scope>
    <source>
        <strain evidence="1 2">CGMCC 1.15091</strain>
    </source>
</reference>
<accession>A0ABX1JIV1</accession>
<dbReference type="Proteomes" id="UP000523795">
    <property type="component" value="Unassembled WGS sequence"/>
</dbReference>
<evidence type="ECO:0000313" key="2">
    <source>
        <dbReference type="Proteomes" id="UP000523795"/>
    </source>
</evidence>
<sequence length="72" mass="7934">MVRGYRAEIDPEAAGRGDGVILDVEPTRFDRGSVYRFEHTMAAYEAFLTGQVPATPGIRKVGARFTMETIKG</sequence>
<evidence type="ECO:0000313" key="1">
    <source>
        <dbReference type="EMBL" id="NKX49224.1"/>
    </source>
</evidence>
<name>A0ABX1JIV1_9MICC</name>
<protein>
    <submittedName>
        <fullName evidence="1">Lrp/AsnC family transcriptional regulator</fullName>
    </submittedName>
</protein>
<gene>
    <name evidence="1" type="ORF">HER39_01245</name>
</gene>
<keyword evidence="2" id="KW-1185">Reference proteome</keyword>
<dbReference type="EMBL" id="JAAZSR010000008">
    <property type="protein sequence ID" value="NKX49224.1"/>
    <property type="molecule type" value="Genomic_DNA"/>
</dbReference>
<comment type="caution">
    <text evidence="1">The sequence shown here is derived from an EMBL/GenBank/DDBJ whole genome shotgun (WGS) entry which is preliminary data.</text>
</comment>